<sequence>MQRRGTGRRPGRPRSAGHDEKILAAAVELLERGQDVTVSRVVEVSGVSRAAIYRRWPSMTDLVAAALDVGREPYTISLEGDLLTNLLAALSPDTRAAGRDYPERRFRLRLRLALSDRRLAQAYWRSHVARRRSGLVAVLREGIARGELRDDLDLEASMDLITGVFYYQYVVRGESLTDPVVVDRCREAVRTAWRGMTRGTTAPRT</sequence>
<dbReference type="InterPro" id="IPR001647">
    <property type="entry name" value="HTH_TetR"/>
</dbReference>
<proteinExistence type="predicted"/>
<dbReference type="Gene3D" id="1.10.10.60">
    <property type="entry name" value="Homeodomain-like"/>
    <property type="match status" value="1"/>
</dbReference>
<dbReference type="PANTHER" id="PTHR30055">
    <property type="entry name" value="HTH-TYPE TRANSCRIPTIONAL REGULATOR RUTR"/>
    <property type="match status" value="1"/>
</dbReference>
<keyword evidence="1" id="KW-0805">Transcription regulation</keyword>
<evidence type="ECO:0000259" key="5">
    <source>
        <dbReference type="PROSITE" id="PS50977"/>
    </source>
</evidence>
<keyword evidence="7" id="KW-1185">Reference proteome</keyword>
<name>A0ABP8Y9A9_9MICO</name>
<keyword evidence="2 4" id="KW-0238">DNA-binding</keyword>
<gene>
    <name evidence="6" type="ORF">GCM10023216_10820</name>
</gene>
<dbReference type="InterPro" id="IPR036271">
    <property type="entry name" value="Tet_transcr_reg_TetR-rel_C_sf"/>
</dbReference>
<dbReference type="SUPFAM" id="SSF48498">
    <property type="entry name" value="Tetracyclin repressor-like, C-terminal domain"/>
    <property type="match status" value="1"/>
</dbReference>
<dbReference type="Proteomes" id="UP001500956">
    <property type="component" value="Unassembled WGS sequence"/>
</dbReference>
<reference evidence="7" key="1">
    <citation type="journal article" date="2019" name="Int. J. Syst. Evol. Microbiol.">
        <title>The Global Catalogue of Microorganisms (GCM) 10K type strain sequencing project: providing services to taxonomists for standard genome sequencing and annotation.</title>
        <authorList>
            <consortium name="The Broad Institute Genomics Platform"/>
            <consortium name="The Broad Institute Genome Sequencing Center for Infectious Disease"/>
            <person name="Wu L."/>
            <person name="Ma J."/>
        </authorList>
    </citation>
    <scope>NUCLEOTIDE SEQUENCE [LARGE SCALE GENOMIC DNA]</scope>
    <source>
        <strain evidence="7">JCM 18063</strain>
    </source>
</reference>
<evidence type="ECO:0000256" key="3">
    <source>
        <dbReference type="ARBA" id="ARBA00023163"/>
    </source>
</evidence>
<dbReference type="SUPFAM" id="SSF46689">
    <property type="entry name" value="Homeodomain-like"/>
    <property type="match status" value="1"/>
</dbReference>
<evidence type="ECO:0000256" key="4">
    <source>
        <dbReference type="PROSITE-ProRule" id="PRU00335"/>
    </source>
</evidence>
<evidence type="ECO:0000256" key="1">
    <source>
        <dbReference type="ARBA" id="ARBA00023015"/>
    </source>
</evidence>
<dbReference type="PANTHER" id="PTHR30055:SF148">
    <property type="entry name" value="TETR-FAMILY TRANSCRIPTIONAL REGULATOR"/>
    <property type="match status" value="1"/>
</dbReference>
<dbReference type="Pfam" id="PF16859">
    <property type="entry name" value="TetR_C_11"/>
    <property type="match status" value="1"/>
</dbReference>
<evidence type="ECO:0000313" key="7">
    <source>
        <dbReference type="Proteomes" id="UP001500956"/>
    </source>
</evidence>
<dbReference type="Gene3D" id="1.10.357.10">
    <property type="entry name" value="Tetracycline Repressor, domain 2"/>
    <property type="match status" value="1"/>
</dbReference>
<dbReference type="InterPro" id="IPR050109">
    <property type="entry name" value="HTH-type_TetR-like_transc_reg"/>
</dbReference>
<dbReference type="InterPro" id="IPR011075">
    <property type="entry name" value="TetR_C"/>
</dbReference>
<protein>
    <submittedName>
        <fullName evidence="6">TetR/AcrR family transcriptional regulator</fullName>
    </submittedName>
</protein>
<organism evidence="6 7">
    <name type="scientific">Isoptericola chiayiensis</name>
    <dbReference type="NCBI Taxonomy" id="579446"/>
    <lineage>
        <taxon>Bacteria</taxon>
        <taxon>Bacillati</taxon>
        <taxon>Actinomycetota</taxon>
        <taxon>Actinomycetes</taxon>
        <taxon>Micrococcales</taxon>
        <taxon>Promicromonosporaceae</taxon>
        <taxon>Isoptericola</taxon>
    </lineage>
</organism>
<comment type="caution">
    <text evidence="6">The sequence shown here is derived from an EMBL/GenBank/DDBJ whole genome shotgun (WGS) entry which is preliminary data.</text>
</comment>
<evidence type="ECO:0000313" key="6">
    <source>
        <dbReference type="EMBL" id="GAA4723193.1"/>
    </source>
</evidence>
<evidence type="ECO:0000256" key="2">
    <source>
        <dbReference type="ARBA" id="ARBA00023125"/>
    </source>
</evidence>
<dbReference type="EMBL" id="BAABID010000006">
    <property type="protein sequence ID" value="GAA4723193.1"/>
    <property type="molecule type" value="Genomic_DNA"/>
</dbReference>
<dbReference type="InterPro" id="IPR009057">
    <property type="entry name" value="Homeodomain-like_sf"/>
</dbReference>
<feature type="domain" description="HTH tetR-type" evidence="5">
    <location>
        <begin position="16"/>
        <end position="74"/>
    </location>
</feature>
<keyword evidence="3" id="KW-0804">Transcription</keyword>
<dbReference type="Pfam" id="PF00440">
    <property type="entry name" value="TetR_N"/>
    <property type="match status" value="1"/>
</dbReference>
<feature type="DNA-binding region" description="H-T-H motif" evidence="4">
    <location>
        <begin position="37"/>
        <end position="56"/>
    </location>
</feature>
<dbReference type="PROSITE" id="PS50977">
    <property type="entry name" value="HTH_TETR_2"/>
    <property type="match status" value="1"/>
</dbReference>
<accession>A0ABP8Y9A9</accession>